<gene>
    <name evidence="1" type="ORF">HPB47_027393</name>
</gene>
<evidence type="ECO:0000313" key="2">
    <source>
        <dbReference type="Proteomes" id="UP000805193"/>
    </source>
</evidence>
<organism evidence="1 2">
    <name type="scientific">Ixodes persulcatus</name>
    <name type="common">Taiga tick</name>
    <dbReference type="NCBI Taxonomy" id="34615"/>
    <lineage>
        <taxon>Eukaryota</taxon>
        <taxon>Metazoa</taxon>
        <taxon>Ecdysozoa</taxon>
        <taxon>Arthropoda</taxon>
        <taxon>Chelicerata</taxon>
        <taxon>Arachnida</taxon>
        <taxon>Acari</taxon>
        <taxon>Parasitiformes</taxon>
        <taxon>Ixodida</taxon>
        <taxon>Ixodoidea</taxon>
        <taxon>Ixodidae</taxon>
        <taxon>Ixodinae</taxon>
        <taxon>Ixodes</taxon>
    </lineage>
</organism>
<protein>
    <submittedName>
        <fullName evidence="1">Uncharacterized protein</fullName>
    </submittedName>
</protein>
<reference evidence="1 2" key="1">
    <citation type="journal article" date="2020" name="Cell">
        <title>Large-Scale Comparative Analyses of Tick Genomes Elucidate Their Genetic Diversity and Vector Capacities.</title>
        <authorList>
            <consortium name="Tick Genome and Microbiome Consortium (TIGMIC)"/>
            <person name="Jia N."/>
            <person name="Wang J."/>
            <person name="Shi W."/>
            <person name="Du L."/>
            <person name="Sun Y."/>
            <person name="Zhan W."/>
            <person name="Jiang J.F."/>
            <person name="Wang Q."/>
            <person name="Zhang B."/>
            <person name="Ji P."/>
            <person name="Bell-Sakyi L."/>
            <person name="Cui X.M."/>
            <person name="Yuan T.T."/>
            <person name="Jiang B.G."/>
            <person name="Yang W.F."/>
            <person name="Lam T.T."/>
            <person name="Chang Q.C."/>
            <person name="Ding S.J."/>
            <person name="Wang X.J."/>
            <person name="Zhu J.G."/>
            <person name="Ruan X.D."/>
            <person name="Zhao L."/>
            <person name="Wei J.T."/>
            <person name="Ye R.Z."/>
            <person name="Que T.C."/>
            <person name="Du C.H."/>
            <person name="Zhou Y.H."/>
            <person name="Cheng J.X."/>
            <person name="Dai P.F."/>
            <person name="Guo W.B."/>
            <person name="Han X.H."/>
            <person name="Huang E.J."/>
            <person name="Li L.F."/>
            <person name="Wei W."/>
            <person name="Gao Y.C."/>
            <person name="Liu J.Z."/>
            <person name="Shao H.Z."/>
            <person name="Wang X."/>
            <person name="Wang C.C."/>
            <person name="Yang T.C."/>
            <person name="Huo Q.B."/>
            <person name="Li W."/>
            <person name="Chen H.Y."/>
            <person name="Chen S.E."/>
            <person name="Zhou L.G."/>
            <person name="Ni X.B."/>
            <person name="Tian J.H."/>
            <person name="Sheng Y."/>
            <person name="Liu T."/>
            <person name="Pan Y.S."/>
            <person name="Xia L.Y."/>
            <person name="Li J."/>
            <person name="Zhao F."/>
            <person name="Cao W.C."/>
        </authorList>
    </citation>
    <scope>NUCLEOTIDE SEQUENCE [LARGE SCALE GENOMIC DNA]</scope>
    <source>
        <strain evidence="1">Iper-2018</strain>
    </source>
</reference>
<accession>A0AC60PX88</accession>
<proteinExistence type="predicted"/>
<comment type="caution">
    <text evidence="1">The sequence shown here is derived from an EMBL/GenBank/DDBJ whole genome shotgun (WGS) entry which is preliminary data.</text>
</comment>
<dbReference type="Proteomes" id="UP000805193">
    <property type="component" value="Unassembled WGS sequence"/>
</dbReference>
<name>A0AC60PX88_IXOPE</name>
<evidence type="ECO:0000313" key="1">
    <source>
        <dbReference type="EMBL" id="KAG0425448.1"/>
    </source>
</evidence>
<keyword evidence="2" id="KW-1185">Reference proteome</keyword>
<sequence length="131" mass="14710">MGFPISLSRSSFEQAVGVVVTNGGGLPDTRNRGRIPRRGRFSLAHFGDDLSKFRPWTNVIFLSDAVKQLRLMYQDCFCRPGSEAESHAWRDVCLWAEELLSFSSVTGFVLARVIPKAHSSSEKSRMDFHGM</sequence>
<dbReference type="EMBL" id="JABSTQ010009845">
    <property type="protein sequence ID" value="KAG0425448.1"/>
    <property type="molecule type" value="Genomic_DNA"/>
</dbReference>